<dbReference type="SMART" id="SM00432">
    <property type="entry name" value="MADS"/>
    <property type="match status" value="1"/>
</dbReference>
<evidence type="ECO:0000256" key="2">
    <source>
        <dbReference type="ARBA" id="ARBA00023015"/>
    </source>
</evidence>
<dbReference type="CDD" id="cd00265">
    <property type="entry name" value="MADS_MEF2_like"/>
    <property type="match status" value="1"/>
</dbReference>
<dbReference type="Gene3D" id="3.40.1810.10">
    <property type="entry name" value="Transcription factor, MADS-box"/>
    <property type="match status" value="1"/>
</dbReference>
<keyword evidence="3" id="KW-0238">DNA-binding</keyword>
<evidence type="ECO:0000256" key="3">
    <source>
        <dbReference type="ARBA" id="ARBA00023125"/>
    </source>
</evidence>
<evidence type="ECO:0000313" key="8">
    <source>
        <dbReference type="Proteomes" id="UP000823749"/>
    </source>
</evidence>
<dbReference type="InterPro" id="IPR050142">
    <property type="entry name" value="MADS-box/MEF2_TF"/>
</dbReference>
<keyword evidence="5" id="KW-0539">Nucleus</keyword>
<evidence type="ECO:0000259" key="6">
    <source>
        <dbReference type="PROSITE" id="PS50066"/>
    </source>
</evidence>
<dbReference type="PROSITE" id="PS50066">
    <property type="entry name" value="MADS_BOX_2"/>
    <property type="match status" value="1"/>
</dbReference>
<feature type="domain" description="MADS-box" evidence="6">
    <location>
        <begin position="1"/>
        <end position="61"/>
    </location>
</feature>
<proteinExistence type="predicted"/>
<comment type="caution">
    <text evidence="7">The sequence shown here is derived from an EMBL/GenBank/DDBJ whole genome shotgun (WGS) entry which is preliminary data.</text>
</comment>
<dbReference type="SUPFAM" id="SSF55455">
    <property type="entry name" value="SRF-like"/>
    <property type="match status" value="1"/>
</dbReference>
<sequence>MGRRKLELKTIEDKSSRQVTFSKRRSGLMKKARELSVLCDVEIAVFVFSGGGKLYEFCTGDSRGLMNRLYQKHNEEYMDLWNGTNLLPIVHRLFEEHKVDQLDMTELTQLEHKLDTTLRQTRKRKVSYSQLMMKAVAALHEKVDTNNLLRNRQIRNLIRPLADNVTRREHSREQRLFTQIEMAAATMNDHLQDPAVNQELCGYSNTNQSSVPAPPLQQHEATMFYLP</sequence>
<evidence type="ECO:0000313" key="7">
    <source>
        <dbReference type="EMBL" id="KAG5534692.1"/>
    </source>
</evidence>
<accession>A0AAV6J4I0</accession>
<dbReference type="Pfam" id="PF00319">
    <property type="entry name" value="SRF-TF"/>
    <property type="match status" value="1"/>
</dbReference>
<dbReference type="PANTHER" id="PTHR48019">
    <property type="entry name" value="SERUM RESPONSE FACTOR HOMOLOG"/>
    <property type="match status" value="1"/>
</dbReference>
<dbReference type="InterPro" id="IPR033896">
    <property type="entry name" value="MEF2-like_N"/>
</dbReference>
<evidence type="ECO:0000256" key="4">
    <source>
        <dbReference type="ARBA" id="ARBA00023163"/>
    </source>
</evidence>
<dbReference type="Proteomes" id="UP000823749">
    <property type="component" value="Chromosome 8"/>
</dbReference>
<dbReference type="AlphaFoldDB" id="A0AAV6J4I0"/>
<gene>
    <name evidence="7" type="ORF">RHGRI_022728</name>
</gene>
<evidence type="ECO:0000256" key="5">
    <source>
        <dbReference type="ARBA" id="ARBA00023242"/>
    </source>
</evidence>
<dbReference type="PRINTS" id="PR00404">
    <property type="entry name" value="MADSDOMAIN"/>
</dbReference>
<organism evidence="7 8">
    <name type="scientific">Rhododendron griersonianum</name>
    <dbReference type="NCBI Taxonomy" id="479676"/>
    <lineage>
        <taxon>Eukaryota</taxon>
        <taxon>Viridiplantae</taxon>
        <taxon>Streptophyta</taxon>
        <taxon>Embryophyta</taxon>
        <taxon>Tracheophyta</taxon>
        <taxon>Spermatophyta</taxon>
        <taxon>Magnoliopsida</taxon>
        <taxon>eudicotyledons</taxon>
        <taxon>Gunneridae</taxon>
        <taxon>Pentapetalae</taxon>
        <taxon>asterids</taxon>
        <taxon>Ericales</taxon>
        <taxon>Ericaceae</taxon>
        <taxon>Ericoideae</taxon>
        <taxon>Rhodoreae</taxon>
        <taxon>Rhododendron</taxon>
    </lineage>
</organism>
<dbReference type="EMBL" id="JACTNZ010000008">
    <property type="protein sequence ID" value="KAG5534692.1"/>
    <property type="molecule type" value="Genomic_DNA"/>
</dbReference>
<reference evidence="7" key="1">
    <citation type="submission" date="2020-08" db="EMBL/GenBank/DDBJ databases">
        <title>Plant Genome Project.</title>
        <authorList>
            <person name="Zhang R.-G."/>
        </authorList>
    </citation>
    <scope>NUCLEOTIDE SEQUENCE</scope>
    <source>
        <strain evidence="7">WSP0</strain>
        <tissue evidence="7">Leaf</tissue>
    </source>
</reference>
<dbReference type="GO" id="GO:0005634">
    <property type="term" value="C:nucleus"/>
    <property type="evidence" value="ECO:0007669"/>
    <property type="project" value="UniProtKB-SubCell"/>
</dbReference>
<keyword evidence="4" id="KW-0804">Transcription</keyword>
<dbReference type="InterPro" id="IPR036879">
    <property type="entry name" value="TF_MADSbox_sf"/>
</dbReference>
<keyword evidence="8" id="KW-1185">Reference proteome</keyword>
<dbReference type="GO" id="GO:0046983">
    <property type="term" value="F:protein dimerization activity"/>
    <property type="evidence" value="ECO:0007669"/>
    <property type="project" value="InterPro"/>
</dbReference>
<comment type="subcellular location">
    <subcellularLocation>
        <location evidence="1">Nucleus</location>
    </subcellularLocation>
</comment>
<name>A0AAV6J4I0_9ERIC</name>
<evidence type="ECO:0000256" key="1">
    <source>
        <dbReference type="ARBA" id="ARBA00004123"/>
    </source>
</evidence>
<dbReference type="InterPro" id="IPR002100">
    <property type="entry name" value="TF_MADSbox"/>
</dbReference>
<keyword evidence="2" id="KW-0805">Transcription regulation</keyword>
<dbReference type="GO" id="GO:0000977">
    <property type="term" value="F:RNA polymerase II transcription regulatory region sequence-specific DNA binding"/>
    <property type="evidence" value="ECO:0007669"/>
    <property type="project" value="InterPro"/>
</dbReference>
<protein>
    <recommendedName>
        <fullName evidence="6">MADS-box domain-containing protein</fullName>
    </recommendedName>
</protein>
<dbReference type="GO" id="GO:0045944">
    <property type="term" value="P:positive regulation of transcription by RNA polymerase II"/>
    <property type="evidence" value="ECO:0007669"/>
    <property type="project" value="InterPro"/>
</dbReference>